<dbReference type="InterPro" id="IPR010985">
    <property type="entry name" value="Ribbon_hlx_hlx"/>
</dbReference>
<name>A0ABS5NLA4_TSUPA</name>
<dbReference type="SUPFAM" id="SSF47598">
    <property type="entry name" value="Ribbon-helix-helix"/>
    <property type="match status" value="1"/>
</dbReference>
<gene>
    <name evidence="1" type="ORF">KFZ73_24735</name>
</gene>
<protein>
    <submittedName>
        <fullName evidence="1">CopG family transcriptional regulator</fullName>
    </submittedName>
</protein>
<dbReference type="RefSeq" id="WP_212555448.1">
    <property type="nucleotide sequence ID" value="NZ_JAGXOE010000180.1"/>
</dbReference>
<dbReference type="Proteomes" id="UP000676853">
    <property type="component" value="Unassembled WGS sequence"/>
</dbReference>
<evidence type="ECO:0000313" key="1">
    <source>
        <dbReference type="EMBL" id="MBS4104422.1"/>
    </source>
</evidence>
<accession>A0ABS5NLA4</accession>
<proteinExistence type="predicted"/>
<sequence>MGDEVKQFNVYLPTTLIKRVKMRALETEQSLSALTAAALAEYLATHSDHPNTEE</sequence>
<reference evidence="1 2" key="1">
    <citation type="submission" date="2021-04" db="EMBL/GenBank/DDBJ databases">
        <title>Whole genome sequence analysis of a thiophenic sulfur metabolizing bacteria.</title>
        <authorList>
            <person name="Akhtar N."/>
            <person name="Akram J."/>
            <person name="Aslam A."/>
        </authorList>
    </citation>
    <scope>NUCLEOTIDE SEQUENCE [LARGE SCALE GENOMIC DNA]</scope>
    <source>
        <strain evidence="1 2">3OW</strain>
    </source>
</reference>
<dbReference type="EMBL" id="JAGXOE010000180">
    <property type="protein sequence ID" value="MBS4104422.1"/>
    <property type="molecule type" value="Genomic_DNA"/>
</dbReference>
<evidence type="ECO:0000313" key="2">
    <source>
        <dbReference type="Proteomes" id="UP000676853"/>
    </source>
</evidence>
<keyword evidence="2" id="KW-1185">Reference proteome</keyword>
<comment type="caution">
    <text evidence="1">The sequence shown here is derived from an EMBL/GenBank/DDBJ whole genome shotgun (WGS) entry which is preliminary data.</text>
</comment>
<organism evidence="1 2">
    <name type="scientific">Tsukamurella paurometabola</name>
    <name type="common">Corynebacterium paurometabolum</name>
    <dbReference type="NCBI Taxonomy" id="2061"/>
    <lineage>
        <taxon>Bacteria</taxon>
        <taxon>Bacillati</taxon>
        <taxon>Actinomycetota</taxon>
        <taxon>Actinomycetes</taxon>
        <taxon>Mycobacteriales</taxon>
        <taxon>Tsukamurellaceae</taxon>
        <taxon>Tsukamurella</taxon>
    </lineage>
</organism>